<dbReference type="AlphaFoldDB" id="A0A814QZY6"/>
<dbReference type="OrthoDB" id="10062826at2759"/>
<dbReference type="Proteomes" id="UP000663877">
    <property type="component" value="Unassembled WGS sequence"/>
</dbReference>
<evidence type="ECO:0000313" key="3">
    <source>
        <dbReference type="Proteomes" id="UP000663832"/>
    </source>
</evidence>
<organism evidence="2 3">
    <name type="scientific">Adineta steineri</name>
    <dbReference type="NCBI Taxonomy" id="433720"/>
    <lineage>
        <taxon>Eukaryota</taxon>
        <taxon>Metazoa</taxon>
        <taxon>Spiralia</taxon>
        <taxon>Gnathifera</taxon>
        <taxon>Rotifera</taxon>
        <taxon>Eurotatoria</taxon>
        <taxon>Bdelloidea</taxon>
        <taxon>Adinetida</taxon>
        <taxon>Adinetidae</taxon>
        <taxon>Adineta</taxon>
    </lineage>
</organism>
<comment type="caution">
    <text evidence="2">The sequence shown here is derived from an EMBL/GenBank/DDBJ whole genome shotgun (WGS) entry which is preliminary data.</text>
</comment>
<dbReference type="EMBL" id="CAJNOM010000140">
    <property type="protein sequence ID" value="CAF1126069.1"/>
    <property type="molecule type" value="Genomic_DNA"/>
</dbReference>
<reference evidence="2" key="1">
    <citation type="submission" date="2021-02" db="EMBL/GenBank/DDBJ databases">
        <authorList>
            <person name="Nowell W R."/>
        </authorList>
    </citation>
    <scope>NUCLEOTIDE SEQUENCE</scope>
</reference>
<dbReference type="Proteomes" id="UP000663832">
    <property type="component" value="Unassembled WGS sequence"/>
</dbReference>
<evidence type="ECO:0000313" key="2">
    <source>
        <dbReference type="EMBL" id="CAF1126069.1"/>
    </source>
</evidence>
<evidence type="ECO:0000313" key="1">
    <source>
        <dbReference type="EMBL" id="CAF1058412.1"/>
    </source>
</evidence>
<dbReference type="PANTHER" id="PTHR36649">
    <property type="entry name" value="UBIQUITIN-LIKE DOMAIN-CONTAINING PROTEIN"/>
    <property type="match status" value="1"/>
</dbReference>
<dbReference type="SUPFAM" id="SSF56399">
    <property type="entry name" value="ADP-ribosylation"/>
    <property type="match status" value="1"/>
</dbReference>
<name>A0A814QZY6_9BILA</name>
<protein>
    <submittedName>
        <fullName evidence="2">Uncharacterized protein</fullName>
    </submittedName>
</protein>
<sequence>MGNTTSIDNDLHEESNDKYFEIFCLIWLDENISNTRNTEEKLRCIINHLKKFKNVKQCQQYIEQRSQNERIILIVSDQLGLELIPSIHHLRQLIYIYVYCTDTKSNNEWTCKFTKIKGIVVGYDELVAKIQANYMIEKKIEEPLSISNVKNNEFLVFQVLIDCLLRMKLKQSDNDKLINCLKNKYKGNPIELNNISEFQMKYSADKVLWWYTRQSFFSKTLNNAVLHTQYIPMMFLFCTYISDIYDQLERYQSKRILKSYRSQLISKNELENLRQCLGQLISINSFFFTGSNIKYQIALLFSNVANNLEKILFEIIANPNIVTRKPFADIGRHTDESQVLFMVGSIFRVESIKCNDDRIWIIQMTLCGDDDLREQLGNEKIDLTEIYFQHFLKKFSLNDPLYKDLVELGLQKDDYEKIVQWQEKQLTISDFNTNETNSLIANETIFPIMIGIQANHYLNPQWNGNYTYFNNINGKQYYWTTPIDRGGKRYYCPIGWKRLSINVANDAKEFDKRWGDWPIAYHGTLIENVLNILASGLRVSRSGCFYDDGIPRVCLSPSIEYCAHPRFAQPWNEIDKNGRTIWYQLIFQCRVNPNSIGCIASETVLPVEAQSIVRIDPNFNNSELEWIILGKNNDVEFLKDDIICYGIMIRASNVNPKYLSSSGWWKYSYGADVYNKECD</sequence>
<proteinExistence type="predicted"/>
<keyword evidence="3" id="KW-1185">Reference proteome</keyword>
<dbReference type="EMBL" id="CAJNOI010000100">
    <property type="protein sequence ID" value="CAF1058412.1"/>
    <property type="molecule type" value="Genomic_DNA"/>
</dbReference>
<gene>
    <name evidence="1" type="ORF">BJG266_LOCUS19021</name>
    <name evidence="2" type="ORF">QVE165_LOCUS21668</name>
</gene>
<accession>A0A814QZY6</accession>
<dbReference type="PANTHER" id="PTHR36649:SF29">
    <property type="entry name" value="PARP CATALYTIC DOMAIN-CONTAINING PROTEIN-RELATED"/>
    <property type="match status" value="1"/>
</dbReference>